<evidence type="ECO:0000256" key="6">
    <source>
        <dbReference type="ARBA" id="ARBA00022989"/>
    </source>
</evidence>
<reference evidence="9" key="2">
    <citation type="journal article" date="2021" name="PeerJ">
        <title>Extensive microbial diversity within the chicken gut microbiome revealed by metagenomics and culture.</title>
        <authorList>
            <person name="Gilroy R."/>
            <person name="Ravi A."/>
            <person name="Getino M."/>
            <person name="Pursley I."/>
            <person name="Horton D.L."/>
            <person name="Alikhan N.F."/>
            <person name="Baker D."/>
            <person name="Gharbi K."/>
            <person name="Hall N."/>
            <person name="Watson M."/>
            <person name="Adriaenssens E.M."/>
            <person name="Foster-Nyarko E."/>
            <person name="Jarju S."/>
            <person name="Secka A."/>
            <person name="Antonio M."/>
            <person name="Oren A."/>
            <person name="Chaudhuri R.R."/>
            <person name="La Ragione R."/>
            <person name="Hildebrand F."/>
            <person name="Pallen M.J."/>
        </authorList>
    </citation>
    <scope>NUCLEOTIDE SEQUENCE</scope>
    <source>
        <strain evidence="9">CHK158-818</strain>
    </source>
</reference>
<organism evidence="9 10">
    <name type="scientific">Candidatus Gallibacteroides avistercoris</name>
    <dbReference type="NCBI Taxonomy" id="2840833"/>
    <lineage>
        <taxon>Bacteria</taxon>
        <taxon>Pseudomonadati</taxon>
        <taxon>Bacteroidota</taxon>
        <taxon>Bacteroidia</taxon>
        <taxon>Bacteroidales</taxon>
        <taxon>Bacteroidaceae</taxon>
        <taxon>Bacteroidaceae incertae sedis</taxon>
        <taxon>Candidatus Gallibacteroides</taxon>
    </lineage>
</organism>
<evidence type="ECO:0000313" key="10">
    <source>
        <dbReference type="Proteomes" id="UP000824112"/>
    </source>
</evidence>
<sequence>MSKDIISYIVLFVVLVLLQVMVLNHISVMGYGIPLLYIYFILVLPASLSPNWVVTLGFLLGLTIDLFCDTPGMNALASTVTSAVRQPMLNVFVSREDVPVAVPSAHSLGMGVFLKYALVMVFIQNILIYTIEAFTIFHYLTLLLKIVSGTFLSFILIVGIESLKLGKSEK</sequence>
<dbReference type="GO" id="GO:0005886">
    <property type="term" value="C:plasma membrane"/>
    <property type="evidence" value="ECO:0007669"/>
    <property type="project" value="UniProtKB-SubCell"/>
</dbReference>
<keyword evidence="3" id="KW-1003">Cell membrane</keyword>
<proteinExistence type="inferred from homology"/>
<dbReference type="GO" id="GO:0008360">
    <property type="term" value="P:regulation of cell shape"/>
    <property type="evidence" value="ECO:0007669"/>
    <property type="project" value="UniProtKB-KW"/>
</dbReference>
<comment type="caution">
    <text evidence="9">The sequence shown here is derived from an EMBL/GenBank/DDBJ whole genome shotgun (WGS) entry which is preliminary data.</text>
</comment>
<keyword evidence="4 8" id="KW-0812">Transmembrane</keyword>
<keyword evidence="6 8" id="KW-1133">Transmembrane helix</keyword>
<evidence type="ECO:0000256" key="5">
    <source>
        <dbReference type="ARBA" id="ARBA00022960"/>
    </source>
</evidence>
<comment type="similarity">
    <text evidence="2">Belongs to the MreD family.</text>
</comment>
<evidence type="ECO:0000256" key="8">
    <source>
        <dbReference type="SAM" id="Phobius"/>
    </source>
</evidence>
<evidence type="ECO:0000256" key="2">
    <source>
        <dbReference type="ARBA" id="ARBA00007776"/>
    </source>
</evidence>
<evidence type="ECO:0000313" key="9">
    <source>
        <dbReference type="EMBL" id="HIU54264.1"/>
    </source>
</evidence>
<accession>A0A9D1M616</accession>
<gene>
    <name evidence="9" type="primary">mreD</name>
    <name evidence="9" type="ORF">IAB03_00485</name>
</gene>
<keyword evidence="5" id="KW-0133">Cell shape</keyword>
<feature type="transmembrane region" description="Helical" evidence="8">
    <location>
        <begin position="137"/>
        <end position="160"/>
    </location>
</feature>
<evidence type="ECO:0000256" key="7">
    <source>
        <dbReference type="ARBA" id="ARBA00023136"/>
    </source>
</evidence>
<evidence type="ECO:0000256" key="4">
    <source>
        <dbReference type="ARBA" id="ARBA00022692"/>
    </source>
</evidence>
<dbReference type="InterPro" id="IPR007227">
    <property type="entry name" value="Cell_shape_determining_MreD"/>
</dbReference>
<dbReference type="Proteomes" id="UP000824112">
    <property type="component" value="Unassembled WGS sequence"/>
</dbReference>
<keyword evidence="7 8" id="KW-0472">Membrane</keyword>
<feature type="transmembrane region" description="Helical" evidence="8">
    <location>
        <begin position="113"/>
        <end position="131"/>
    </location>
</feature>
<comment type="subcellular location">
    <subcellularLocation>
        <location evidence="1">Cell membrane</location>
        <topology evidence="1">Multi-pass membrane protein</topology>
    </subcellularLocation>
</comment>
<evidence type="ECO:0000256" key="1">
    <source>
        <dbReference type="ARBA" id="ARBA00004651"/>
    </source>
</evidence>
<reference evidence="9" key="1">
    <citation type="submission" date="2020-10" db="EMBL/GenBank/DDBJ databases">
        <authorList>
            <person name="Gilroy R."/>
        </authorList>
    </citation>
    <scope>NUCLEOTIDE SEQUENCE</scope>
    <source>
        <strain evidence="9">CHK158-818</strain>
    </source>
</reference>
<dbReference type="NCBIfam" id="TIGR03426">
    <property type="entry name" value="shape_MreD"/>
    <property type="match status" value="1"/>
</dbReference>
<evidence type="ECO:0000256" key="3">
    <source>
        <dbReference type="ARBA" id="ARBA00022475"/>
    </source>
</evidence>
<protein>
    <submittedName>
        <fullName evidence="9">Rod shape-determining protein MreD</fullName>
    </submittedName>
</protein>
<feature type="transmembrane region" description="Helical" evidence="8">
    <location>
        <begin position="28"/>
        <end position="46"/>
    </location>
</feature>
<feature type="transmembrane region" description="Helical" evidence="8">
    <location>
        <begin position="6"/>
        <end position="23"/>
    </location>
</feature>
<name>A0A9D1M616_9BACT</name>
<dbReference type="AlphaFoldDB" id="A0A9D1M616"/>
<dbReference type="EMBL" id="DVNA01000008">
    <property type="protein sequence ID" value="HIU54264.1"/>
    <property type="molecule type" value="Genomic_DNA"/>
</dbReference>